<sequence>MALGLAVTTGYVLGRTKKAKLALALGGVAVARKVDLTNPRLLRAGDQLRGTARSLVAGPLDNLADGLHGRTEAVQEQLNGAASQAADTGGKAADTAKKTGRAAGGSASGSASGSAGKAKSAASAAPAKRAAKQPAKSAQAKRSGGGEKDD</sequence>
<evidence type="ECO:0000256" key="1">
    <source>
        <dbReference type="SAM" id="MobiDB-lite"/>
    </source>
</evidence>
<dbReference type="EMBL" id="JAVREV010000015">
    <property type="protein sequence ID" value="MDT0445760.1"/>
    <property type="molecule type" value="Genomic_DNA"/>
</dbReference>
<feature type="compositionally biased region" description="Low complexity" evidence="1">
    <location>
        <begin position="108"/>
        <end position="142"/>
    </location>
</feature>
<accession>A0ABU2SCH0</accession>
<dbReference type="Proteomes" id="UP001183615">
    <property type="component" value="Unassembled WGS sequence"/>
</dbReference>
<evidence type="ECO:0000313" key="2">
    <source>
        <dbReference type="EMBL" id="MDT0445760.1"/>
    </source>
</evidence>
<evidence type="ECO:0000313" key="3">
    <source>
        <dbReference type="Proteomes" id="UP001183615"/>
    </source>
</evidence>
<comment type="caution">
    <text evidence="2">The sequence shown here is derived from an EMBL/GenBank/DDBJ whole genome shotgun (WGS) entry which is preliminary data.</text>
</comment>
<gene>
    <name evidence="2" type="ORF">RM779_24630</name>
</gene>
<organism evidence="2 3">
    <name type="scientific">Streptomyces johnsoniae</name>
    <dbReference type="NCBI Taxonomy" id="3075532"/>
    <lineage>
        <taxon>Bacteria</taxon>
        <taxon>Bacillati</taxon>
        <taxon>Actinomycetota</taxon>
        <taxon>Actinomycetes</taxon>
        <taxon>Kitasatosporales</taxon>
        <taxon>Streptomycetaceae</taxon>
        <taxon>Streptomyces</taxon>
    </lineage>
</organism>
<keyword evidence="3" id="KW-1185">Reference proteome</keyword>
<evidence type="ECO:0008006" key="4">
    <source>
        <dbReference type="Google" id="ProtNLM"/>
    </source>
</evidence>
<feature type="region of interest" description="Disordered" evidence="1">
    <location>
        <begin position="78"/>
        <end position="150"/>
    </location>
</feature>
<name>A0ABU2SCH0_9ACTN</name>
<protein>
    <recommendedName>
        <fullName evidence="4">DNA primase</fullName>
    </recommendedName>
</protein>
<proteinExistence type="predicted"/>
<feature type="compositionally biased region" description="Low complexity" evidence="1">
    <location>
        <begin position="84"/>
        <end position="93"/>
    </location>
</feature>
<dbReference type="RefSeq" id="WP_311619942.1">
    <property type="nucleotide sequence ID" value="NZ_JAVREV010000015.1"/>
</dbReference>
<reference evidence="3" key="1">
    <citation type="submission" date="2023-07" db="EMBL/GenBank/DDBJ databases">
        <title>30 novel species of actinomycetes from the DSMZ collection.</title>
        <authorList>
            <person name="Nouioui I."/>
        </authorList>
    </citation>
    <scope>NUCLEOTIDE SEQUENCE [LARGE SCALE GENOMIC DNA]</scope>
    <source>
        <strain evidence="3">DSM 41886</strain>
    </source>
</reference>